<protein>
    <recommendedName>
        <fullName evidence="4 5">Large ribosomal subunit protein uL13</fullName>
    </recommendedName>
</protein>
<dbReference type="NCBIfam" id="TIGR01066">
    <property type="entry name" value="rplM_bact"/>
    <property type="match status" value="1"/>
</dbReference>
<comment type="function">
    <text evidence="5">This protein is one of the early assembly proteins of the 50S ribosomal subunit, although it is not seen to bind rRNA by itself. It is important during the early stages of 50S assembly.</text>
</comment>
<reference evidence="6 7" key="1">
    <citation type="submission" date="2019-08" db="EMBL/GenBank/DDBJ databases">
        <authorList>
            <person name="Liang Q."/>
        </authorList>
    </citation>
    <scope>NUCLEOTIDE SEQUENCE [LARGE SCALE GENOMIC DNA]</scope>
    <source>
        <strain evidence="6 7">V1718</strain>
    </source>
</reference>
<dbReference type="EMBL" id="CP042467">
    <property type="protein sequence ID" value="QED29649.1"/>
    <property type="molecule type" value="Genomic_DNA"/>
</dbReference>
<dbReference type="HAMAP" id="MF_01366">
    <property type="entry name" value="Ribosomal_uL13"/>
    <property type="match status" value="1"/>
</dbReference>
<dbReference type="Gene3D" id="3.90.1180.10">
    <property type="entry name" value="Ribosomal protein L13"/>
    <property type="match status" value="1"/>
</dbReference>
<dbReference type="SUPFAM" id="SSF52161">
    <property type="entry name" value="Ribosomal protein L13"/>
    <property type="match status" value="1"/>
</dbReference>
<evidence type="ECO:0000256" key="2">
    <source>
        <dbReference type="ARBA" id="ARBA00022980"/>
    </source>
</evidence>
<dbReference type="InterPro" id="IPR005822">
    <property type="entry name" value="Ribosomal_uL13"/>
</dbReference>
<dbReference type="GO" id="GO:0003735">
    <property type="term" value="F:structural constituent of ribosome"/>
    <property type="evidence" value="ECO:0007669"/>
    <property type="project" value="InterPro"/>
</dbReference>
<sequence>MKTISANPSNIERAWHVVDLEGQTLGRAAARIASVLRGKHKPTFTPHEDTGDFVICINADKVVLTGRKLDKKIYRRHSQYPGGLKEIVAKDLLEKSPEQMIEFAVQGMLPKGPLGRRMLKKLNVYAGAEHPHAAQQPQPLAL</sequence>
<keyword evidence="7" id="KW-1185">Reference proteome</keyword>
<dbReference type="GO" id="GO:0003729">
    <property type="term" value="F:mRNA binding"/>
    <property type="evidence" value="ECO:0007669"/>
    <property type="project" value="UniProtKB-ARBA"/>
</dbReference>
<dbReference type="GO" id="GO:0017148">
    <property type="term" value="P:negative regulation of translation"/>
    <property type="evidence" value="ECO:0007669"/>
    <property type="project" value="TreeGrafter"/>
</dbReference>
<dbReference type="GO" id="GO:0006412">
    <property type="term" value="P:translation"/>
    <property type="evidence" value="ECO:0007669"/>
    <property type="project" value="UniProtKB-UniRule"/>
</dbReference>
<evidence type="ECO:0000256" key="4">
    <source>
        <dbReference type="ARBA" id="ARBA00035201"/>
    </source>
</evidence>
<dbReference type="FunFam" id="3.90.1180.10:FF:000001">
    <property type="entry name" value="50S ribosomal protein L13"/>
    <property type="match status" value="1"/>
</dbReference>
<dbReference type="RefSeq" id="WP_146962882.1">
    <property type="nucleotide sequence ID" value="NZ_CP042467.1"/>
</dbReference>
<dbReference type="AlphaFoldDB" id="A0A5B8Y1U7"/>
<dbReference type="PANTHER" id="PTHR11545">
    <property type="entry name" value="RIBOSOMAL PROTEIN L13"/>
    <property type="match status" value="1"/>
</dbReference>
<dbReference type="OrthoDB" id="9801330at2"/>
<dbReference type="InterPro" id="IPR005823">
    <property type="entry name" value="Ribosomal_uL13_bac-type"/>
</dbReference>
<keyword evidence="3 5" id="KW-0687">Ribonucleoprotein</keyword>
<evidence type="ECO:0000256" key="3">
    <source>
        <dbReference type="ARBA" id="ARBA00023274"/>
    </source>
</evidence>
<dbReference type="CDD" id="cd00392">
    <property type="entry name" value="Ribosomal_L13"/>
    <property type="match status" value="1"/>
</dbReference>
<evidence type="ECO:0000313" key="6">
    <source>
        <dbReference type="EMBL" id="QED29649.1"/>
    </source>
</evidence>
<evidence type="ECO:0000313" key="7">
    <source>
        <dbReference type="Proteomes" id="UP000321595"/>
    </source>
</evidence>
<proteinExistence type="inferred from homology"/>
<keyword evidence="2 5" id="KW-0689">Ribosomal protein</keyword>
<dbReference type="GO" id="GO:0022625">
    <property type="term" value="C:cytosolic large ribosomal subunit"/>
    <property type="evidence" value="ECO:0007669"/>
    <property type="project" value="TreeGrafter"/>
</dbReference>
<organism evidence="6 7">
    <name type="scientific">Microvenator marinus</name>
    <dbReference type="NCBI Taxonomy" id="2600177"/>
    <lineage>
        <taxon>Bacteria</taxon>
        <taxon>Deltaproteobacteria</taxon>
        <taxon>Bradymonadales</taxon>
        <taxon>Microvenatoraceae</taxon>
        <taxon>Microvenator</taxon>
    </lineage>
</organism>
<comment type="subunit">
    <text evidence="5">Part of the 50S ribosomal subunit.</text>
</comment>
<comment type="similarity">
    <text evidence="1 5">Belongs to the universal ribosomal protein uL13 family.</text>
</comment>
<name>A0A5B8Y1U7_9DELT</name>
<dbReference type="PIRSF" id="PIRSF002181">
    <property type="entry name" value="Ribosomal_L13"/>
    <property type="match status" value="1"/>
</dbReference>
<dbReference type="Pfam" id="PF00572">
    <property type="entry name" value="Ribosomal_L13"/>
    <property type="match status" value="1"/>
</dbReference>
<dbReference type="InterPro" id="IPR036899">
    <property type="entry name" value="Ribosomal_uL13_sf"/>
</dbReference>
<dbReference type="Proteomes" id="UP000321595">
    <property type="component" value="Chromosome"/>
</dbReference>
<dbReference type="KEGG" id="bbae:FRD01_20895"/>
<evidence type="ECO:0000256" key="5">
    <source>
        <dbReference type="HAMAP-Rule" id="MF_01366"/>
    </source>
</evidence>
<evidence type="ECO:0000256" key="1">
    <source>
        <dbReference type="ARBA" id="ARBA00006227"/>
    </source>
</evidence>
<accession>A0A5B8Y1U7</accession>
<dbReference type="PANTHER" id="PTHR11545:SF2">
    <property type="entry name" value="LARGE RIBOSOMAL SUBUNIT PROTEIN UL13M"/>
    <property type="match status" value="1"/>
</dbReference>
<gene>
    <name evidence="5 6" type="primary">rplM</name>
    <name evidence="6" type="ORF">FRD01_20895</name>
</gene>